<evidence type="ECO:0000313" key="3">
    <source>
        <dbReference type="EMBL" id="SIS36982.1"/>
    </source>
</evidence>
<dbReference type="Pfam" id="PF00990">
    <property type="entry name" value="GGDEF"/>
    <property type="match status" value="1"/>
</dbReference>
<dbReference type="PROSITE" id="PS50113">
    <property type="entry name" value="PAC"/>
    <property type="match status" value="1"/>
</dbReference>
<protein>
    <submittedName>
        <fullName evidence="3">PAS domain S-box-containing protein/diguanylate cyclase (GGDEF) domain-containing protein</fullName>
    </submittedName>
</protein>
<dbReference type="InterPro" id="IPR029787">
    <property type="entry name" value="Nucleotide_cyclase"/>
</dbReference>
<name>A0A1N7IIU5_9PROT</name>
<dbReference type="InterPro" id="IPR052155">
    <property type="entry name" value="Biofilm_reg_signaling"/>
</dbReference>
<dbReference type="CDD" id="cd01949">
    <property type="entry name" value="GGDEF"/>
    <property type="match status" value="1"/>
</dbReference>
<gene>
    <name evidence="3" type="ORF">SAMN05421779_101167</name>
</gene>
<dbReference type="SUPFAM" id="SSF55785">
    <property type="entry name" value="PYP-like sensor domain (PAS domain)"/>
    <property type="match status" value="1"/>
</dbReference>
<dbReference type="RefSeq" id="WP_175616944.1">
    <property type="nucleotide sequence ID" value="NZ_FTOA01000001.1"/>
</dbReference>
<dbReference type="InterPro" id="IPR000160">
    <property type="entry name" value="GGDEF_dom"/>
</dbReference>
<dbReference type="PANTHER" id="PTHR44757:SF2">
    <property type="entry name" value="BIOFILM ARCHITECTURE MAINTENANCE PROTEIN MBAA"/>
    <property type="match status" value="1"/>
</dbReference>
<dbReference type="Proteomes" id="UP000185678">
    <property type="component" value="Unassembled WGS sequence"/>
</dbReference>
<dbReference type="PROSITE" id="PS50887">
    <property type="entry name" value="GGDEF"/>
    <property type="match status" value="1"/>
</dbReference>
<feature type="domain" description="GGDEF" evidence="2">
    <location>
        <begin position="435"/>
        <end position="569"/>
    </location>
</feature>
<dbReference type="AlphaFoldDB" id="A0A1N7IIU5"/>
<dbReference type="InterPro" id="IPR000014">
    <property type="entry name" value="PAS"/>
</dbReference>
<dbReference type="InterPro" id="IPR000700">
    <property type="entry name" value="PAS-assoc_C"/>
</dbReference>
<dbReference type="NCBIfam" id="TIGR00254">
    <property type="entry name" value="GGDEF"/>
    <property type="match status" value="1"/>
</dbReference>
<accession>A0A1N7IIU5</accession>
<dbReference type="Pfam" id="PF13426">
    <property type="entry name" value="PAS_9"/>
    <property type="match status" value="1"/>
</dbReference>
<feature type="domain" description="PAC" evidence="1">
    <location>
        <begin position="195"/>
        <end position="247"/>
    </location>
</feature>
<dbReference type="InterPro" id="IPR043128">
    <property type="entry name" value="Rev_trsase/Diguanyl_cyclase"/>
</dbReference>
<organism evidence="3 4">
    <name type="scientific">Insolitispirillum peregrinum</name>
    <dbReference type="NCBI Taxonomy" id="80876"/>
    <lineage>
        <taxon>Bacteria</taxon>
        <taxon>Pseudomonadati</taxon>
        <taxon>Pseudomonadota</taxon>
        <taxon>Alphaproteobacteria</taxon>
        <taxon>Rhodospirillales</taxon>
        <taxon>Novispirillaceae</taxon>
        <taxon>Insolitispirillum</taxon>
    </lineage>
</organism>
<dbReference type="CDD" id="cd00130">
    <property type="entry name" value="PAS"/>
    <property type="match status" value="1"/>
</dbReference>
<evidence type="ECO:0000259" key="1">
    <source>
        <dbReference type="PROSITE" id="PS50113"/>
    </source>
</evidence>
<dbReference type="SUPFAM" id="SSF55073">
    <property type="entry name" value="Nucleotide cyclase"/>
    <property type="match status" value="1"/>
</dbReference>
<dbReference type="SUPFAM" id="SSF55781">
    <property type="entry name" value="GAF domain-like"/>
    <property type="match status" value="1"/>
</dbReference>
<dbReference type="Gene3D" id="3.30.450.20">
    <property type="entry name" value="PAS domain"/>
    <property type="match status" value="1"/>
</dbReference>
<reference evidence="3 4" key="1">
    <citation type="submission" date="2017-01" db="EMBL/GenBank/DDBJ databases">
        <authorList>
            <person name="Mah S.A."/>
            <person name="Swanson W.J."/>
            <person name="Moy G.W."/>
            <person name="Vacquier V.D."/>
        </authorList>
    </citation>
    <scope>NUCLEOTIDE SEQUENCE [LARGE SCALE GENOMIC DNA]</scope>
    <source>
        <strain evidence="3 4">DSM 11589</strain>
    </source>
</reference>
<dbReference type="Gene3D" id="3.30.70.270">
    <property type="match status" value="1"/>
</dbReference>
<dbReference type="SMART" id="SM00267">
    <property type="entry name" value="GGDEF"/>
    <property type="match status" value="1"/>
</dbReference>
<proteinExistence type="predicted"/>
<evidence type="ECO:0000259" key="2">
    <source>
        <dbReference type="PROSITE" id="PS50887"/>
    </source>
</evidence>
<dbReference type="InterPro" id="IPR035965">
    <property type="entry name" value="PAS-like_dom_sf"/>
</dbReference>
<evidence type="ECO:0000313" key="4">
    <source>
        <dbReference type="Proteomes" id="UP000185678"/>
    </source>
</evidence>
<sequence>MTPLEGHDLRLVTERLDALADPIAIVSEDGAVLARNAAFAAAAGTMIQHHLSPAMKAMVLSLILRGGGSQRLVLESPEGERVYDVTLLPAALTGTVGLIGGGREFGGMILLRDQTLDAGLRNALTISRARYKEMVEISSDFAWEVDRNGCFAFVAPQGLIGYKARDLIGRSAGELMDPDHQVGPIIPFLSPTPLHRAEAWLIDANGSPACLEFSQVPLMNREGEFVGARGVCRDITNLRFHEAEASESRARERTLSRIVRLFRREAAPEAMIQAAASAVTHGLSGTGCQIFSSTTPQLRGVSRPNFVQEAVFGRAGTDQEIARVTLLLQEAEDDDGVVCDEINGRRFMAAFAEYGDRLNGVILVWRDYGRPDFTLAEQRLLVSIGGQIGVALEQLHNHRILVAVSRTDSLSGLLNRRAFYEDMQRRIRRLARSRETGALMYVDLDNFKMVNDTRGHEVGDEVLRRVAEILKGNTRGTDIVARLGGDEFAVWLDAADDTVAIKRADVFLAASAVLRKYSGSPQAPLMFSIGIAVYDPVYGEDMNQFISRADAAMYSVKQRGKGSYSVAPAPQGGRSS</sequence>
<dbReference type="NCBIfam" id="TIGR00229">
    <property type="entry name" value="sensory_box"/>
    <property type="match status" value="1"/>
</dbReference>
<keyword evidence="4" id="KW-1185">Reference proteome</keyword>
<dbReference type="STRING" id="80876.SAMN05421779_101167"/>
<dbReference type="EMBL" id="FTOA01000001">
    <property type="protein sequence ID" value="SIS36982.1"/>
    <property type="molecule type" value="Genomic_DNA"/>
</dbReference>
<dbReference type="PANTHER" id="PTHR44757">
    <property type="entry name" value="DIGUANYLATE CYCLASE DGCP"/>
    <property type="match status" value="1"/>
</dbReference>